<organism evidence="2 3">
    <name type="scientific">Rhizobium phage Pasto</name>
    <dbReference type="NCBI Taxonomy" id="2767575"/>
    <lineage>
        <taxon>Viruses</taxon>
        <taxon>Duplodnaviria</taxon>
        <taxon>Heunggongvirae</taxon>
        <taxon>Uroviricota</taxon>
        <taxon>Caudoviricetes</taxon>
        <taxon>Autographivirales</taxon>
        <taxon>Autographivirales incertae sedis</taxon>
        <taxon>Pastovirus</taxon>
        <taxon>Pastovirus pasto</taxon>
    </lineage>
</organism>
<dbReference type="CDD" id="cd03401">
    <property type="entry name" value="SPFH_prohibitin"/>
    <property type="match status" value="1"/>
</dbReference>
<dbReference type="InterPro" id="IPR000163">
    <property type="entry name" value="Prohibitin"/>
</dbReference>
<dbReference type="GO" id="GO:0016020">
    <property type="term" value="C:membrane"/>
    <property type="evidence" value="ECO:0007669"/>
    <property type="project" value="InterPro"/>
</dbReference>
<dbReference type="Gene3D" id="3.30.479.30">
    <property type="entry name" value="Band 7 domain"/>
    <property type="match status" value="1"/>
</dbReference>
<proteinExistence type="predicted"/>
<dbReference type="InterPro" id="IPR001107">
    <property type="entry name" value="Band_7"/>
</dbReference>
<feature type="domain" description="Band 7" evidence="1">
    <location>
        <begin position="21"/>
        <end position="183"/>
    </location>
</feature>
<gene>
    <name evidence="2" type="ORF">CPT_Pasto_011</name>
</gene>
<accession>A0A7S6R6W5</accession>
<dbReference type="PANTHER" id="PTHR42911:SF2">
    <property type="entry name" value="PROHIBITIN FAMILY PROTEIN"/>
    <property type="match status" value="1"/>
</dbReference>
<dbReference type="EMBL" id="MT708545">
    <property type="protein sequence ID" value="QOV06086.1"/>
    <property type="molecule type" value="Genomic_DNA"/>
</dbReference>
<sequence>MSVKLVALGVSALAVAALSMGSFFTVDQGERGVVIRSGKVVAVHDAGLYYKLPFIDSVKTIDVRSKARQYESVSVISSDQQMANLVLSFNYSIPADKAEQVYVEYGNEENLLSRLVERQLMAQVRNVFGSYNAQRSVTERSKLSGEIQMAVQKAVGGPVNIESVQIENVAFSRAYNEKIEERMSAEIAVQKVAQDALREEKTALITVTKAQAEADSLRAKAAASAEAVKLAGEAEAAAIKAKGDALRENPGLVALTAAEKWDGKLPATMVPGSTVPFVNVK</sequence>
<evidence type="ECO:0000313" key="2">
    <source>
        <dbReference type="EMBL" id="QOV06086.1"/>
    </source>
</evidence>
<name>A0A7S6R6W5_9CAUD</name>
<dbReference type="Pfam" id="PF01145">
    <property type="entry name" value="Band_7"/>
    <property type="match status" value="1"/>
</dbReference>
<dbReference type="SUPFAM" id="SSF117892">
    <property type="entry name" value="Band 7/SPFH domain"/>
    <property type="match status" value="1"/>
</dbReference>
<dbReference type="SMART" id="SM00244">
    <property type="entry name" value="PHB"/>
    <property type="match status" value="1"/>
</dbReference>
<dbReference type="Proteomes" id="UP000593603">
    <property type="component" value="Segment"/>
</dbReference>
<evidence type="ECO:0000259" key="1">
    <source>
        <dbReference type="SMART" id="SM00244"/>
    </source>
</evidence>
<evidence type="ECO:0000313" key="3">
    <source>
        <dbReference type="Proteomes" id="UP000593603"/>
    </source>
</evidence>
<dbReference type="InterPro" id="IPR036013">
    <property type="entry name" value="Band_7/SPFH_dom_sf"/>
</dbReference>
<keyword evidence="3" id="KW-1185">Reference proteome</keyword>
<protein>
    <submittedName>
        <fullName evidence="2">SPFH-domain membrane protein</fullName>
    </submittedName>
</protein>
<dbReference type="PANTHER" id="PTHR42911">
    <property type="entry name" value="MODULATOR OF FTSH PROTEASE HFLC"/>
    <property type="match status" value="1"/>
</dbReference>
<reference evidence="2 3" key="1">
    <citation type="submission" date="2020-07" db="EMBL/GenBank/DDBJ databases">
        <title>Complete genome sequence of Rhizobium japonicum phage Pasto.</title>
        <authorList>
            <person name="Manuel N.S."/>
            <person name="Ravindran A."/>
            <person name="Newkirk H."/>
            <person name="Gonzalez C."/>
            <person name="Young R."/>
            <person name="Liu M."/>
        </authorList>
    </citation>
    <scope>NUCLEOTIDE SEQUENCE [LARGE SCALE GENOMIC DNA]</scope>
</reference>